<dbReference type="Pfam" id="PF03073">
    <property type="entry name" value="TspO_MBR"/>
    <property type="match status" value="1"/>
</dbReference>
<evidence type="ECO:0000256" key="3">
    <source>
        <dbReference type="ARBA" id="ARBA00022692"/>
    </source>
</evidence>
<organism evidence="7 8">
    <name type="scientific">Ostreibacterium oceani</name>
    <dbReference type="NCBI Taxonomy" id="2654998"/>
    <lineage>
        <taxon>Bacteria</taxon>
        <taxon>Pseudomonadati</taxon>
        <taxon>Pseudomonadota</taxon>
        <taxon>Gammaproteobacteria</taxon>
        <taxon>Cardiobacteriales</taxon>
        <taxon>Ostreibacteriaceae</taxon>
        <taxon>Ostreibacterium</taxon>
    </lineage>
</organism>
<sequence>MKRNHPLLIAFFYLVGFLILNFSGLAIGAWAMADGPQSDWYLALNKAPWTPPGWVFGAAWSLIMLCFSIYLTRLIMLPASNRWVLLFAISWGLNVIWNFIFFSQHWVILALAVIVALFFCIGVFFIYAPRPALTHWRYLLLPYLIWLAIAISLNAYIAGFN</sequence>
<comment type="similarity">
    <text evidence="2">Belongs to the TspO/BZRP family.</text>
</comment>
<comment type="caution">
    <text evidence="7">The sequence shown here is derived from an EMBL/GenBank/DDBJ whole genome shotgun (WGS) entry which is preliminary data.</text>
</comment>
<evidence type="ECO:0000313" key="7">
    <source>
        <dbReference type="EMBL" id="MPV86335.1"/>
    </source>
</evidence>
<dbReference type="PANTHER" id="PTHR10057:SF0">
    <property type="entry name" value="TRANSLOCATOR PROTEIN"/>
    <property type="match status" value="1"/>
</dbReference>
<reference evidence="7 8" key="1">
    <citation type="submission" date="2019-10" db="EMBL/GenBank/DDBJ databases">
        <title>Cardiobacteriales fam. a chemoheterotrophic member of the order Cardiobacteriales, and proposal of Cardiobacteriales fam. nov.</title>
        <authorList>
            <person name="Wang C."/>
        </authorList>
    </citation>
    <scope>NUCLEOTIDE SEQUENCE [LARGE SCALE GENOMIC DNA]</scope>
    <source>
        <strain evidence="7 8">ML27</strain>
    </source>
</reference>
<dbReference type="InterPro" id="IPR004307">
    <property type="entry name" value="TspO_MBR"/>
</dbReference>
<accession>A0A6N7EXL7</accession>
<evidence type="ECO:0000256" key="1">
    <source>
        <dbReference type="ARBA" id="ARBA00004141"/>
    </source>
</evidence>
<dbReference type="PANTHER" id="PTHR10057">
    <property type="entry name" value="PERIPHERAL-TYPE BENZODIAZEPINE RECEPTOR"/>
    <property type="match status" value="1"/>
</dbReference>
<feature type="transmembrane region" description="Helical" evidence="6">
    <location>
        <begin position="83"/>
        <end position="100"/>
    </location>
</feature>
<keyword evidence="8" id="KW-1185">Reference proteome</keyword>
<keyword evidence="3 6" id="KW-0812">Transmembrane</keyword>
<dbReference type="GO" id="GO:0033013">
    <property type="term" value="P:tetrapyrrole metabolic process"/>
    <property type="evidence" value="ECO:0007669"/>
    <property type="project" value="UniProtKB-ARBA"/>
</dbReference>
<keyword evidence="5 6" id="KW-0472">Membrane</keyword>
<evidence type="ECO:0000256" key="5">
    <source>
        <dbReference type="ARBA" id="ARBA00023136"/>
    </source>
</evidence>
<feature type="transmembrane region" description="Helical" evidence="6">
    <location>
        <begin position="53"/>
        <end position="71"/>
    </location>
</feature>
<comment type="subcellular location">
    <subcellularLocation>
        <location evidence="1">Membrane</location>
        <topology evidence="1">Multi-pass membrane protein</topology>
    </subcellularLocation>
</comment>
<proteinExistence type="inferred from homology"/>
<protein>
    <submittedName>
        <fullName evidence="7">Tryptophan-rich sensory protein</fullName>
    </submittedName>
</protein>
<dbReference type="EMBL" id="WHNW01000006">
    <property type="protein sequence ID" value="MPV86335.1"/>
    <property type="molecule type" value="Genomic_DNA"/>
</dbReference>
<keyword evidence="4 6" id="KW-1133">Transmembrane helix</keyword>
<feature type="transmembrane region" description="Helical" evidence="6">
    <location>
        <begin position="106"/>
        <end position="128"/>
    </location>
</feature>
<evidence type="ECO:0000313" key="8">
    <source>
        <dbReference type="Proteomes" id="UP000471298"/>
    </source>
</evidence>
<dbReference type="Gene3D" id="1.20.1260.100">
    <property type="entry name" value="TspO/MBR protein"/>
    <property type="match status" value="1"/>
</dbReference>
<dbReference type="InParanoid" id="A0A6N7EXL7"/>
<dbReference type="CDD" id="cd15904">
    <property type="entry name" value="TSPO_MBR"/>
    <property type="match status" value="1"/>
</dbReference>
<dbReference type="AlphaFoldDB" id="A0A6N7EXL7"/>
<dbReference type="Proteomes" id="UP000471298">
    <property type="component" value="Unassembled WGS sequence"/>
</dbReference>
<evidence type="ECO:0000256" key="6">
    <source>
        <dbReference type="SAM" id="Phobius"/>
    </source>
</evidence>
<evidence type="ECO:0000256" key="2">
    <source>
        <dbReference type="ARBA" id="ARBA00007524"/>
    </source>
</evidence>
<feature type="transmembrane region" description="Helical" evidence="6">
    <location>
        <begin position="7"/>
        <end position="33"/>
    </location>
</feature>
<dbReference type="InterPro" id="IPR038330">
    <property type="entry name" value="TspO/MBR-related_sf"/>
</dbReference>
<name>A0A6N7EXL7_9GAMM</name>
<feature type="transmembrane region" description="Helical" evidence="6">
    <location>
        <begin position="140"/>
        <end position="159"/>
    </location>
</feature>
<dbReference type="RefSeq" id="WP_152810336.1">
    <property type="nucleotide sequence ID" value="NZ_WHNW01000006.1"/>
</dbReference>
<gene>
    <name evidence="7" type="ORF">GCU85_06270</name>
</gene>
<dbReference type="GO" id="GO:0016020">
    <property type="term" value="C:membrane"/>
    <property type="evidence" value="ECO:0007669"/>
    <property type="project" value="UniProtKB-SubCell"/>
</dbReference>
<evidence type="ECO:0000256" key="4">
    <source>
        <dbReference type="ARBA" id="ARBA00022989"/>
    </source>
</evidence>